<organism evidence="1 2">
    <name type="scientific">Planctomicrobium piriforme</name>
    <dbReference type="NCBI Taxonomy" id="1576369"/>
    <lineage>
        <taxon>Bacteria</taxon>
        <taxon>Pseudomonadati</taxon>
        <taxon>Planctomycetota</taxon>
        <taxon>Planctomycetia</taxon>
        <taxon>Planctomycetales</taxon>
        <taxon>Planctomycetaceae</taxon>
        <taxon>Planctomicrobium</taxon>
    </lineage>
</organism>
<sequence>MLLAQQSRPAEQLRNIAVEFWQFGITWQDLTSGIQNGLVVAAINRDRLEVWIGDPDLFHACGQEQSDPVGDGLESVSRRKNFHSEDGRSVEIGLIVGASDMVLPVEAGDIESNDGFGIKIQPAASFSASYGPDEMRLIVQPVEQSTTDAGNCFGMLGTTGCHSGLLPDFPSDQFQVDIIWSVAFQLQKLVK</sequence>
<dbReference type="AlphaFoldDB" id="A0A1I3ID98"/>
<evidence type="ECO:0000313" key="1">
    <source>
        <dbReference type="EMBL" id="SFI45849.1"/>
    </source>
</evidence>
<keyword evidence="2" id="KW-1185">Reference proteome</keyword>
<evidence type="ECO:0000313" key="2">
    <source>
        <dbReference type="Proteomes" id="UP000199518"/>
    </source>
</evidence>
<protein>
    <submittedName>
        <fullName evidence="1">Uncharacterized protein</fullName>
    </submittedName>
</protein>
<dbReference type="EMBL" id="FOQD01000009">
    <property type="protein sequence ID" value="SFI45849.1"/>
    <property type="molecule type" value="Genomic_DNA"/>
</dbReference>
<dbReference type="Proteomes" id="UP000199518">
    <property type="component" value="Unassembled WGS sequence"/>
</dbReference>
<accession>A0A1I3ID98</accession>
<name>A0A1I3ID98_9PLAN</name>
<gene>
    <name evidence="1" type="ORF">SAMN05421753_10969</name>
</gene>
<proteinExistence type="predicted"/>
<reference evidence="2" key="1">
    <citation type="submission" date="2016-10" db="EMBL/GenBank/DDBJ databases">
        <authorList>
            <person name="Varghese N."/>
            <person name="Submissions S."/>
        </authorList>
    </citation>
    <scope>NUCLEOTIDE SEQUENCE [LARGE SCALE GENOMIC DNA]</scope>
    <source>
        <strain evidence="2">DSM 26348</strain>
    </source>
</reference>